<protein>
    <submittedName>
        <fullName evidence="1">Uncharacterized protein</fullName>
    </submittedName>
</protein>
<sequence>MARRFKFNVLESYAVAAQTQRVVTYKPNSTIVDNEMNLALYDR</sequence>
<proteinExistence type="predicted"/>
<reference evidence="1 2" key="1">
    <citation type="submission" date="2014-03" db="EMBL/GenBank/DDBJ databases">
        <title>Draft genome of the hookworm Oesophagostomum dentatum.</title>
        <authorList>
            <person name="Mitreva M."/>
        </authorList>
    </citation>
    <scope>NUCLEOTIDE SEQUENCE [LARGE SCALE GENOMIC DNA]</scope>
    <source>
        <strain evidence="1 2">OD-Hann</strain>
    </source>
</reference>
<dbReference type="Proteomes" id="UP000053660">
    <property type="component" value="Unassembled WGS sequence"/>
</dbReference>
<dbReference type="AlphaFoldDB" id="A0A0B1SCH4"/>
<evidence type="ECO:0000313" key="2">
    <source>
        <dbReference type="Proteomes" id="UP000053660"/>
    </source>
</evidence>
<organism evidence="1 2">
    <name type="scientific">Oesophagostomum dentatum</name>
    <name type="common">Nodular worm</name>
    <dbReference type="NCBI Taxonomy" id="61180"/>
    <lineage>
        <taxon>Eukaryota</taxon>
        <taxon>Metazoa</taxon>
        <taxon>Ecdysozoa</taxon>
        <taxon>Nematoda</taxon>
        <taxon>Chromadorea</taxon>
        <taxon>Rhabditida</taxon>
        <taxon>Rhabditina</taxon>
        <taxon>Rhabditomorpha</taxon>
        <taxon>Strongyloidea</taxon>
        <taxon>Strongylidae</taxon>
        <taxon>Oesophagostomum</taxon>
    </lineage>
</organism>
<dbReference type="OrthoDB" id="5984298at2759"/>
<evidence type="ECO:0000313" key="1">
    <source>
        <dbReference type="EMBL" id="KHJ83008.1"/>
    </source>
</evidence>
<accession>A0A0B1SCH4</accession>
<dbReference type="EMBL" id="KN575783">
    <property type="protein sequence ID" value="KHJ83008.1"/>
    <property type="molecule type" value="Genomic_DNA"/>
</dbReference>
<keyword evidence="2" id="KW-1185">Reference proteome</keyword>
<name>A0A0B1SCH4_OESDE</name>
<gene>
    <name evidence="1" type="ORF">OESDEN_17297</name>
</gene>